<evidence type="ECO:0000313" key="3">
    <source>
        <dbReference type="Proteomes" id="UP000002985"/>
    </source>
</evidence>
<keyword evidence="3" id="KW-1185">Reference proteome</keyword>
<gene>
    <name evidence="2" type="ORF">KSU1_D0418</name>
</gene>
<name>I3IPT2_9BACT</name>
<comment type="caution">
    <text evidence="2">The sequence shown here is derived from an EMBL/GenBank/DDBJ whole genome shotgun (WGS) entry which is preliminary data.</text>
</comment>
<dbReference type="Proteomes" id="UP000002985">
    <property type="component" value="Unassembled WGS sequence"/>
</dbReference>
<feature type="chain" id="PRO_5003671501" description="HEAT repeat domain-containing protein" evidence="1">
    <location>
        <begin position="29"/>
        <end position="211"/>
    </location>
</feature>
<accession>I3IPT2</accession>
<sequence length="211" mass="24463">MMKKKLLLVLLLKLPFIFSGIFSSTSHADSPITSTSFYKPYLDVKMVQRAHLEGVMGIEIAEFLSSPENPIDVKAAVINALSWKFEGKNNAEFYMYYLSLLYHVPFTELDTDFLSADEIFCLGYLMVIDNYFHPEIAIPLLEEAYEMKKDSFTVSIILALAKAQTVLDKDWCEVWKLTERVLRNKNLKQDLRPEATKLILNYMILYKEYCK</sequence>
<evidence type="ECO:0000313" key="2">
    <source>
        <dbReference type="EMBL" id="GAB63727.1"/>
    </source>
</evidence>
<dbReference type="EMBL" id="BAFH01000004">
    <property type="protein sequence ID" value="GAB63727.1"/>
    <property type="molecule type" value="Genomic_DNA"/>
</dbReference>
<evidence type="ECO:0008006" key="4">
    <source>
        <dbReference type="Google" id="ProtNLM"/>
    </source>
</evidence>
<feature type="signal peptide" evidence="1">
    <location>
        <begin position="1"/>
        <end position="28"/>
    </location>
</feature>
<dbReference type="eggNOG" id="COG1653">
    <property type="taxonomic scope" value="Bacteria"/>
</dbReference>
<dbReference type="AlphaFoldDB" id="I3IPT2"/>
<keyword evidence="1" id="KW-0732">Signal</keyword>
<evidence type="ECO:0000256" key="1">
    <source>
        <dbReference type="SAM" id="SignalP"/>
    </source>
</evidence>
<protein>
    <recommendedName>
        <fullName evidence="4">HEAT repeat domain-containing protein</fullName>
    </recommendedName>
</protein>
<dbReference type="STRING" id="247490.KSU1_D0418"/>
<dbReference type="OrthoDB" id="268113at2"/>
<proteinExistence type="predicted"/>
<organism evidence="2 3">
    <name type="scientific">Candidatus Jettenia caeni</name>
    <dbReference type="NCBI Taxonomy" id="247490"/>
    <lineage>
        <taxon>Bacteria</taxon>
        <taxon>Pseudomonadati</taxon>
        <taxon>Planctomycetota</taxon>
        <taxon>Candidatus Brocadiia</taxon>
        <taxon>Candidatus Brocadiales</taxon>
        <taxon>Candidatus Brocadiaceae</taxon>
        <taxon>Candidatus Jettenia</taxon>
    </lineage>
</organism>
<reference evidence="2 3" key="1">
    <citation type="journal article" date="2012" name="FEBS Lett.">
        <title>Anammox organism KSU-1 expresses a NirK-type copper-containing nitrite reductase instead of a NirS-type with cytochrome cd1.</title>
        <authorList>
            <person name="Hira D."/>
            <person name="Toh H."/>
            <person name="Migita C.T."/>
            <person name="Okubo H."/>
            <person name="Nishiyama T."/>
            <person name="Hattori M."/>
            <person name="Furukawa K."/>
            <person name="Fujii T."/>
        </authorList>
    </citation>
    <scope>NUCLEOTIDE SEQUENCE [LARGE SCALE GENOMIC DNA]</scope>
</reference>